<evidence type="ECO:0000256" key="1">
    <source>
        <dbReference type="ARBA" id="ARBA00022679"/>
    </source>
</evidence>
<keyword evidence="1" id="KW-0808">Transferase</keyword>
<dbReference type="KEGG" id="tdu:QJT80_05640"/>
<dbReference type="Pfam" id="PF00294">
    <property type="entry name" value="PfkB"/>
    <property type="match status" value="1"/>
</dbReference>
<feature type="domain" description="Carbohydrate kinase PfkB" evidence="3">
    <location>
        <begin position="20"/>
        <end position="291"/>
    </location>
</feature>
<accession>A0AA95H6X9</accession>
<keyword evidence="2 4" id="KW-0418">Kinase</keyword>
<evidence type="ECO:0000256" key="2">
    <source>
        <dbReference type="ARBA" id="ARBA00022777"/>
    </source>
</evidence>
<dbReference type="GO" id="GO:0006796">
    <property type="term" value="P:phosphate-containing compound metabolic process"/>
    <property type="evidence" value="ECO:0007669"/>
    <property type="project" value="UniProtKB-ARBA"/>
</dbReference>
<organism evidence="4">
    <name type="scientific">Candidatus Thiocaldithrix dubininis</name>
    <dbReference type="NCBI Taxonomy" id="3080823"/>
    <lineage>
        <taxon>Bacteria</taxon>
        <taxon>Pseudomonadati</taxon>
        <taxon>Pseudomonadota</taxon>
        <taxon>Gammaproteobacteria</taxon>
        <taxon>Thiotrichales</taxon>
        <taxon>Thiotrichaceae</taxon>
        <taxon>Candidatus Thiocaldithrix</taxon>
    </lineage>
</organism>
<dbReference type="EMBL" id="CP124755">
    <property type="protein sequence ID" value="WGZ91962.1"/>
    <property type="molecule type" value="Genomic_DNA"/>
</dbReference>
<dbReference type="AlphaFoldDB" id="A0AA95H6X9"/>
<dbReference type="Proteomes" id="UP001300672">
    <property type="component" value="Chromosome"/>
</dbReference>
<dbReference type="InterPro" id="IPR029056">
    <property type="entry name" value="Ribokinase-like"/>
</dbReference>
<reference evidence="4" key="1">
    <citation type="journal article" date="2023" name="Int. J. Mol. Sci.">
        <title>Metagenomics Revealed a New Genus 'Candidatus Thiocaldithrix dubininis' gen. nov., sp. nov. and a New Species 'Candidatus Thiothrix putei' sp. nov. in the Family Thiotrichaceae, Some Members of Which Have Traits of Both Na+- and H+-Motive Energetics.</title>
        <authorList>
            <person name="Ravin N.V."/>
            <person name="Muntyan M.S."/>
            <person name="Smolyakov D.D."/>
            <person name="Rudenko T.S."/>
            <person name="Beletsky A.V."/>
            <person name="Mardanov A.V."/>
            <person name="Grabovich M.Y."/>
        </authorList>
    </citation>
    <scope>NUCLEOTIDE SEQUENCE</scope>
    <source>
        <strain evidence="4">GKL-01</strain>
    </source>
</reference>
<sequence length="308" mass="32771">MSITVLGSYIHAHCLGVHGLPQSGESMMADCLWSNFGGKGLNLALGLNQLGVDVYTLLAVGVDAEAQGLQAYLKTVGLNTDGLTIVDDRSGFGVGLVSTHGENMIVIYPGANHLLNAQHIHQAIARIQASQLVCAQFELLDEPIMAAFTLAKQAGVKTLLNPSPWRAIPSELLGLTDILVLNYTEAVAFFNLDIKQIIDWQAVLTQYIGQGELVIVTLGEQGCVAYHAQYGYCAQAAWTIQQVDATGAGDAFTVGLMYALMHNQTLAETLSWANACGAIVASQRGVAEVLPDVATLEAFVNSVRSNVK</sequence>
<dbReference type="PANTHER" id="PTHR10584:SF166">
    <property type="entry name" value="RIBOKINASE"/>
    <property type="match status" value="1"/>
</dbReference>
<name>A0AA95H6X9_9GAMM</name>
<evidence type="ECO:0000259" key="3">
    <source>
        <dbReference type="Pfam" id="PF00294"/>
    </source>
</evidence>
<proteinExistence type="predicted"/>
<dbReference type="PANTHER" id="PTHR10584">
    <property type="entry name" value="SUGAR KINASE"/>
    <property type="match status" value="1"/>
</dbReference>
<dbReference type="SUPFAM" id="SSF53613">
    <property type="entry name" value="Ribokinase-like"/>
    <property type="match status" value="1"/>
</dbReference>
<dbReference type="PRINTS" id="PR00990">
    <property type="entry name" value="RIBOKINASE"/>
</dbReference>
<reference evidence="4" key="2">
    <citation type="submission" date="2023-04" db="EMBL/GenBank/DDBJ databases">
        <authorList>
            <person name="Beletskiy A.V."/>
            <person name="Mardanov A.V."/>
            <person name="Ravin N.V."/>
        </authorList>
    </citation>
    <scope>NUCLEOTIDE SEQUENCE</scope>
    <source>
        <strain evidence="4">GKL-01</strain>
    </source>
</reference>
<dbReference type="GO" id="GO:0016301">
    <property type="term" value="F:kinase activity"/>
    <property type="evidence" value="ECO:0007669"/>
    <property type="project" value="UniProtKB-KW"/>
</dbReference>
<dbReference type="Gene3D" id="3.40.1190.20">
    <property type="match status" value="1"/>
</dbReference>
<dbReference type="InterPro" id="IPR011611">
    <property type="entry name" value="PfkB_dom"/>
</dbReference>
<gene>
    <name evidence="4" type="ORF">QJT80_05640</name>
</gene>
<protein>
    <submittedName>
        <fullName evidence="4">PfkB family carbohydrate kinase</fullName>
    </submittedName>
</protein>
<evidence type="ECO:0000313" key="4">
    <source>
        <dbReference type="EMBL" id="WGZ91962.1"/>
    </source>
</evidence>
<dbReference type="InterPro" id="IPR002139">
    <property type="entry name" value="Ribo/fructo_kinase"/>
</dbReference>